<dbReference type="GO" id="GO:0016787">
    <property type="term" value="F:hydrolase activity"/>
    <property type="evidence" value="ECO:0007669"/>
    <property type="project" value="UniProtKB-KW"/>
</dbReference>
<evidence type="ECO:0000259" key="5">
    <source>
        <dbReference type="Pfam" id="PF00135"/>
    </source>
</evidence>
<feature type="domain" description="Carboxylesterase type B" evidence="5">
    <location>
        <begin position="105"/>
        <end position="610"/>
    </location>
</feature>
<reference evidence="6 7" key="1">
    <citation type="submission" date="2020-08" db="EMBL/GenBank/DDBJ databases">
        <title>Sequencing the genomes of 1000 actinobacteria strains.</title>
        <authorList>
            <person name="Klenk H.-P."/>
        </authorList>
    </citation>
    <scope>NUCLEOTIDE SEQUENCE [LARGE SCALE GENOMIC DNA]</scope>
    <source>
        <strain evidence="6 7">DSM 28967</strain>
    </source>
</reference>
<keyword evidence="2 3" id="KW-0378">Hydrolase</keyword>
<evidence type="ECO:0000313" key="6">
    <source>
        <dbReference type="EMBL" id="MBB5835594.1"/>
    </source>
</evidence>
<dbReference type="InterPro" id="IPR019826">
    <property type="entry name" value="Carboxylesterase_B_AS"/>
</dbReference>
<organism evidence="6 7">
    <name type="scientific">Kribbella italica</name>
    <dbReference type="NCBI Taxonomy" id="1540520"/>
    <lineage>
        <taxon>Bacteria</taxon>
        <taxon>Bacillati</taxon>
        <taxon>Actinomycetota</taxon>
        <taxon>Actinomycetes</taxon>
        <taxon>Propionibacteriales</taxon>
        <taxon>Kribbellaceae</taxon>
        <taxon>Kribbella</taxon>
    </lineage>
</organism>
<dbReference type="Proteomes" id="UP000549971">
    <property type="component" value="Unassembled WGS sequence"/>
</dbReference>
<evidence type="ECO:0000256" key="4">
    <source>
        <dbReference type="SAM" id="Phobius"/>
    </source>
</evidence>
<keyword evidence="7" id="KW-1185">Reference proteome</keyword>
<dbReference type="InterPro" id="IPR002018">
    <property type="entry name" value="CarbesteraseB"/>
</dbReference>
<dbReference type="Pfam" id="PF00135">
    <property type="entry name" value="COesterase"/>
    <property type="match status" value="1"/>
</dbReference>
<dbReference type="InterPro" id="IPR029058">
    <property type="entry name" value="AB_hydrolase_fold"/>
</dbReference>
<comment type="similarity">
    <text evidence="1 3">Belongs to the type-B carboxylesterase/lipase family.</text>
</comment>
<dbReference type="InterPro" id="IPR050309">
    <property type="entry name" value="Type-B_Carboxylest/Lipase"/>
</dbReference>
<evidence type="ECO:0000313" key="7">
    <source>
        <dbReference type="Proteomes" id="UP000549971"/>
    </source>
</evidence>
<evidence type="ECO:0000256" key="2">
    <source>
        <dbReference type="ARBA" id="ARBA00022801"/>
    </source>
</evidence>
<name>A0A7W9J4R3_9ACTN</name>
<keyword evidence="4" id="KW-0812">Transmembrane</keyword>
<evidence type="ECO:0000256" key="1">
    <source>
        <dbReference type="ARBA" id="ARBA00005964"/>
    </source>
</evidence>
<evidence type="ECO:0000256" key="3">
    <source>
        <dbReference type="RuleBase" id="RU361235"/>
    </source>
</evidence>
<dbReference type="EC" id="3.1.1.-" evidence="3"/>
<keyword evidence="4" id="KW-1133">Transmembrane helix</keyword>
<feature type="transmembrane region" description="Helical" evidence="4">
    <location>
        <begin position="72"/>
        <end position="89"/>
    </location>
</feature>
<feature type="transmembrane region" description="Helical" evidence="4">
    <location>
        <begin position="21"/>
        <end position="37"/>
    </location>
</feature>
<protein>
    <recommendedName>
        <fullName evidence="3">Carboxylic ester hydrolase</fullName>
        <ecNumber evidence="3">3.1.1.-</ecNumber>
    </recommendedName>
</protein>
<dbReference type="EMBL" id="JACHMY010000001">
    <property type="protein sequence ID" value="MBB5835594.1"/>
    <property type="molecule type" value="Genomic_DNA"/>
</dbReference>
<dbReference type="Gene3D" id="3.40.50.1820">
    <property type="entry name" value="alpha/beta hydrolase"/>
    <property type="match status" value="1"/>
</dbReference>
<keyword evidence="4" id="KW-0472">Membrane</keyword>
<dbReference type="RefSeq" id="WP_184795223.1">
    <property type="nucleotide sequence ID" value="NZ_JACHMY010000001.1"/>
</dbReference>
<feature type="transmembrane region" description="Helical" evidence="4">
    <location>
        <begin position="43"/>
        <end position="63"/>
    </location>
</feature>
<proteinExistence type="inferred from homology"/>
<accession>A0A7W9J4R3</accession>
<dbReference type="AlphaFoldDB" id="A0A7W9J4R3"/>
<gene>
    <name evidence="6" type="ORF">HDA39_002328</name>
</gene>
<dbReference type="PANTHER" id="PTHR11559">
    <property type="entry name" value="CARBOXYLESTERASE"/>
    <property type="match status" value="1"/>
</dbReference>
<comment type="caution">
    <text evidence="6">The sequence shown here is derived from an EMBL/GenBank/DDBJ whole genome shotgun (WGS) entry which is preliminary data.</text>
</comment>
<dbReference type="PROSITE" id="PS00122">
    <property type="entry name" value="CARBOXYLESTERASE_B_1"/>
    <property type="match status" value="1"/>
</dbReference>
<sequence length="618" mass="66153">MVESTAGPRRGRPFGKVARRWWPLLPVTVIAVVLAWLNRSPWWGWALVAALLIVLGATARWWLRGPVVLKAGAWLLAGVLVAAVAVVAYPSPQRRVAGGDDPRPSAVVPTREGPVQGVSNDAGTVDIFAGIPYAQPPVGDLRWRPPKPPAPRPDVFVADRFSDVPVQGSSNFFIRALTRVVEIPLEKTFVNSYPAGEDSLSLNIWRGTKPAAAKRPVLVYIPGGGFTGGSGALPLYDGEALASRGEIVTVTLNYRLGVLGFLSHPELAAESAEGASGNYGILDQIAALRWIRQNIAAFGGDPERVTVAGESAGGESVCILGATPLAEGLVDGIIGGSGACMGTTGDTERDDQADTKETATAAGRRLAENLGGATVEEMRAMPVDRIVDAAKPLKAHWRPSVDGHVLDRSPVEIYASGDQLDVPILAGSNADESSLALADPPDANVDKYQTQVRSTHGANAERFLSLYPGRTEEEVLDSLLQAETDKIMTRAMYRWARLQTRTGSAPAYLYFFSHTPPDAGLTKFGAYHGAEVMYAYDNLGKDGDADYTEADYRLRDQMSAYWVNFVRTGNPNAPGLPAWPTVAQAPDQVMEFGATSAPAPRPRRTAIDFWMSYTGPVA</sequence>
<dbReference type="SUPFAM" id="SSF53474">
    <property type="entry name" value="alpha/beta-Hydrolases"/>
    <property type="match status" value="1"/>
</dbReference>